<proteinExistence type="predicted"/>
<sequence length="60" mass="6812">MQECEADVSKETNKVIQKEKEMANLREGMAAEIKTEKDKSRILDQNFRIAETETGRPGQG</sequence>
<dbReference type="AlphaFoldDB" id="A0A7J5X685"/>
<dbReference type="EMBL" id="JAAKFY010000027">
    <property type="protein sequence ID" value="KAF3832481.1"/>
    <property type="molecule type" value="Genomic_DNA"/>
</dbReference>
<accession>A0A7J5X685</accession>
<evidence type="ECO:0000313" key="2">
    <source>
        <dbReference type="Proteomes" id="UP000518266"/>
    </source>
</evidence>
<comment type="caution">
    <text evidence="1">The sequence shown here is derived from an EMBL/GenBank/DDBJ whole genome shotgun (WGS) entry which is preliminary data.</text>
</comment>
<protein>
    <submittedName>
        <fullName evidence="1">Uncharacterized protein</fullName>
    </submittedName>
</protein>
<keyword evidence="2" id="KW-1185">Reference proteome</keyword>
<gene>
    <name evidence="1" type="ORF">F7725_026146</name>
</gene>
<evidence type="ECO:0000313" key="1">
    <source>
        <dbReference type="EMBL" id="KAF3832481.1"/>
    </source>
</evidence>
<reference evidence="1 2" key="1">
    <citation type="submission" date="2020-03" db="EMBL/GenBank/DDBJ databases">
        <title>Dissostichus mawsoni Genome sequencing and assembly.</title>
        <authorList>
            <person name="Park H."/>
        </authorList>
    </citation>
    <scope>NUCLEOTIDE SEQUENCE [LARGE SCALE GENOMIC DNA]</scope>
    <source>
        <strain evidence="1">DM0001</strain>
        <tissue evidence="1">Muscle</tissue>
    </source>
</reference>
<name>A0A7J5X685_DISMA</name>
<dbReference type="Proteomes" id="UP000518266">
    <property type="component" value="Unassembled WGS sequence"/>
</dbReference>
<organism evidence="1 2">
    <name type="scientific">Dissostichus mawsoni</name>
    <name type="common">Antarctic cod</name>
    <dbReference type="NCBI Taxonomy" id="36200"/>
    <lineage>
        <taxon>Eukaryota</taxon>
        <taxon>Metazoa</taxon>
        <taxon>Chordata</taxon>
        <taxon>Craniata</taxon>
        <taxon>Vertebrata</taxon>
        <taxon>Euteleostomi</taxon>
        <taxon>Actinopterygii</taxon>
        <taxon>Neopterygii</taxon>
        <taxon>Teleostei</taxon>
        <taxon>Neoteleostei</taxon>
        <taxon>Acanthomorphata</taxon>
        <taxon>Eupercaria</taxon>
        <taxon>Perciformes</taxon>
        <taxon>Notothenioidei</taxon>
        <taxon>Nototheniidae</taxon>
        <taxon>Dissostichus</taxon>
    </lineage>
</organism>